<feature type="transmembrane region" description="Helical" evidence="1">
    <location>
        <begin position="67"/>
        <end position="88"/>
    </location>
</feature>
<feature type="transmembrane region" description="Helical" evidence="1">
    <location>
        <begin position="174"/>
        <end position="194"/>
    </location>
</feature>
<feature type="transmembrane region" description="Helical" evidence="1">
    <location>
        <begin position="42"/>
        <end position="60"/>
    </location>
</feature>
<feature type="domain" description="Phosphatidic acid phosphatase type 2/haloperoxidase" evidence="2">
    <location>
        <begin position="73"/>
        <end position="195"/>
    </location>
</feature>
<keyword evidence="1" id="KW-0472">Membrane</keyword>
<accession>A0A9D1Y2Y7</accession>
<evidence type="ECO:0000313" key="3">
    <source>
        <dbReference type="EMBL" id="HIX95656.1"/>
    </source>
</evidence>
<organism evidence="3 4">
    <name type="scientific">Candidatus Gemmiger excrementipullorum</name>
    <dbReference type="NCBI Taxonomy" id="2838610"/>
    <lineage>
        <taxon>Bacteria</taxon>
        <taxon>Bacillati</taxon>
        <taxon>Bacillota</taxon>
        <taxon>Clostridia</taxon>
        <taxon>Eubacteriales</taxon>
        <taxon>Gemmiger</taxon>
    </lineage>
</organism>
<gene>
    <name evidence="3" type="ORF">H9846_09390</name>
</gene>
<evidence type="ECO:0000256" key="1">
    <source>
        <dbReference type="SAM" id="Phobius"/>
    </source>
</evidence>
<dbReference type="Pfam" id="PF01569">
    <property type="entry name" value="PAP2"/>
    <property type="match status" value="1"/>
</dbReference>
<dbReference type="AlphaFoldDB" id="A0A9D1Y2Y7"/>
<evidence type="ECO:0000259" key="2">
    <source>
        <dbReference type="Pfam" id="PF01569"/>
    </source>
</evidence>
<dbReference type="EMBL" id="DXEI01000138">
    <property type="protein sequence ID" value="HIX95656.1"/>
    <property type="molecule type" value="Genomic_DNA"/>
</dbReference>
<sequence length="209" mass="24149">MALYLLFYLTCFSLLEHLVRVPDLWLHCQLDELIPFCKYAIVPYALWFPWIPFTLFLLLRRAPRADFWRLCLPLFTGMTLSLLFFAVVPNGVSLRPHFVPGDDVFAHAVRALYRHDTPTNVCPSIHVFNSVTLMLAYYRSRLFDAPRLRWMRPAAAALCLAITASTMLLKQHSVIDVVFGILLAAALDYAATLLQTDALLRRRRLPQWR</sequence>
<comment type="caution">
    <text evidence="3">The sequence shown here is derived from an EMBL/GenBank/DDBJ whole genome shotgun (WGS) entry which is preliminary data.</text>
</comment>
<dbReference type="InterPro" id="IPR000326">
    <property type="entry name" value="PAP2/HPO"/>
</dbReference>
<proteinExistence type="predicted"/>
<keyword evidence="1" id="KW-1133">Transmembrane helix</keyword>
<dbReference type="SUPFAM" id="SSF48317">
    <property type="entry name" value="Acid phosphatase/Vanadium-dependent haloperoxidase"/>
    <property type="match status" value="1"/>
</dbReference>
<name>A0A9D1Y2Y7_9FIRM</name>
<protein>
    <submittedName>
        <fullName evidence="3">Phosphatase PAP2 family protein</fullName>
    </submittedName>
</protein>
<reference evidence="3" key="2">
    <citation type="submission" date="2021-04" db="EMBL/GenBank/DDBJ databases">
        <authorList>
            <person name="Gilroy R."/>
        </authorList>
    </citation>
    <scope>NUCLEOTIDE SEQUENCE</scope>
    <source>
        <strain evidence="3">ChiHecec2B26-7398</strain>
    </source>
</reference>
<keyword evidence="1" id="KW-0812">Transmembrane</keyword>
<reference evidence="3" key="1">
    <citation type="journal article" date="2021" name="PeerJ">
        <title>Extensive microbial diversity within the chicken gut microbiome revealed by metagenomics and culture.</title>
        <authorList>
            <person name="Gilroy R."/>
            <person name="Ravi A."/>
            <person name="Getino M."/>
            <person name="Pursley I."/>
            <person name="Horton D.L."/>
            <person name="Alikhan N.F."/>
            <person name="Baker D."/>
            <person name="Gharbi K."/>
            <person name="Hall N."/>
            <person name="Watson M."/>
            <person name="Adriaenssens E.M."/>
            <person name="Foster-Nyarko E."/>
            <person name="Jarju S."/>
            <person name="Secka A."/>
            <person name="Antonio M."/>
            <person name="Oren A."/>
            <person name="Chaudhuri R.R."/>
            <person name="La Ragione R."/>
            <person name="Hildebrand F."/>
            <person name="Pallen M.J."/>
        </authorList>
    </citation>
    <scope>NUCLEOTIDE SEQUENCE</scope>
    <source>
        <strain evidence="3">ChiHecec2B26-7398</strain>
    </source>
</reference>
<dbReference type="Proteomes" id="UP000886751">
    <property type="component" value="Unassembled WGS sequence"/>
</dbReference>
<evidence type="ECO:0000313" key="4">
    <source>
        <dbReference type="Proteomes" id="UP000886751"/>
    </source>
</evidence>
<dbReference type="InterPro" id="IPR036938">
    <property type="entry name" value="PAP2/HPO_sf"/>
</dbReference>